<dbReference type="Proteomes" id="UP000441399">
    <property type="component" value="Unassembled WGS sequence"/>
</dbReference>
<evidence type="ECO:0000256" key="2">
    <source>
        <dbReference type="ARBA" id="ARBA00022617"/>
    </source>
</evidence>
<dbReference type="PRINTS" id="PR00385">
    <property type="entry name" value="P450"/>
</dbReference>
<dbReference type="InterPro" id="IPR002403">
    <property type="entry name" value="Cyt_P450_E_grp-IV"/>
</dbReference>
<dbReference type="InterPro" id="IPR036396">
    <property type="entry name" value="Cyt_P450_sf"/>
</dbReference>
<evidence type="ECO:0000256" key="1">
    <source>
        <dbReference type="ARBA" id="ARBA00010617"/>
    </source>
</evidence>
<evidence type="ECO:0000256" key="4">
    <source>
        <dbReference type="ARBA" id="ARBA00023004"/>
    </source>
</evidence>
<dbReference type="PROSITE" id="PS00086">
    <property type="entry name" value="CYTOCHROME_P450"/>
    <property type="match status" value="1"/>
</dbReference>
<comment type="cofactor">
    <cofactor evidence="5">
        <name>heme</name>
        <dbReference type="ChEBI" id="CHEBI:30413"/>
    </cofactor>
</comment>
<dbReference type="GO" id="GO:0032259">
    <property type="term" value="P:methylation"/>
    <property type="evidence" value="ECO:0007669"/>
    <property type="project" value="UniProtKB-KW"/>
</dbReference>
<accession>A0A5S9PM85</accession>
<sequence length="452" mass="52032">MKHAQHPFTESRPVAPPMVSGRLPVLGHVLEFMRDPQGVIRRGYEEHGLIFTIDLAARKGVVMLGPDYHQFFFKETDGVFSMRQGYETLLKMFDSRLFTFAHLTESQEQMKVLLPLLKNNDRFITLMEKEVDDFMQDTMGESGDIDLVDAFGPLVMHIGAHAFFGEDFRYQLGAEYFSVYREFSQGADVVLPSWLPLAKFRKSRNAKARIETMIYEFMQKRREAPREPKDLFQELIESTYYDNKPVPDGLLISMLLFIPWAAHETTVGHVAWTLIDLLQNPKYLAQVREELTHVFAEDRSLTPDALKQLKTLDWAILESERLHPVAHVIMRGVRDDMIFEEYEVKKGSMVFVAPATAHNIPEVFQNPDAYDPVRFSPERSENSKKFSLIGFGGGAHRCAGVNFAKMEIKIIIAKLLLNYDIELIDKDPQPKPGVETKWPESPCRIRFQRLDT</sequence>
<dbReference type="GO" id="GO:0016705">
    <property type="term" value="F:oxidoreductase activity, acting on paired donors, with incorporation or reduction of molecular oxygen"/>
    <property type="evidence" value="ECO:0007669"/>
    <property type="project" value="InterPro"/>
</dbReference>
<dbReference type="InterPro" id="IPR050529">
    <property type="entry name" value="CYP450_sterol_14alpha_dmase"/>
</dbReference>
<reference evidence="7 8" key="1">
    <citation type="submission" date="2019-11" db="EMBL/GenBank/DDBJ databases">
        <authorList>
            <person name="Holert J."/>
        </authorList>
    </citation>
    <scope>NUCLEOTIDE SEQUENCE [LARGE SCALE GENOMIC DNA]</scope>
    <source>
        <strain evidence="7">SB11_3</strain>
    </source>
</reference>
<keyword evidence="6" id="KW-0503">Monooxygenase</keyword>
<dbReference type="GO" id="GO:0005506">
    <property type="term" value="F:iron ion binding"/>
    <property type="evidence" value="ECO:0007669"/>
    <property type="project" value="InterPro"/>
</dbReference>
<evidence type="ECO:0000256" key="3">
    <source>
        <dbReference type="ARBA" id="ARBA00022723"/>
    </source>
</evidence>
<dbReference type="OrthoDB" id="9764248at2"/>
<evidence type="ECO:0000256" key="5">
    <source>
        <dbReference type="PIRSR" id="PIRSR602403-1"/>
    </source>
</evidence>
<gene>
    <name evidence="7" type="ORF">OPDIPICF_00968</name>
</gene>
<dbReference type="EC" id="1.14.13.70" evidence="7"/>
<dbReference type="PANTHER" id="PTHR24304">
    <property type="entry name" value="CYTOCHROME P450 FAMILY 7"/>
    <property type="match status" value="1"/>
</dbReference>
<keyword evidence="8" id="KW-1185">Reference proteome</keyword>
<dbReference type="PRINTS" id="PR00465">
    <property type="entry name" value="EP450IV"/>
</dbReference>
<proteinExistence type="inferred from homology"/>
<organism evidence="7 8">
    <name type="scientific">BD1-7 clade bacterium</name>
    <dbReference type="NCBI Taxonomy" id="2029982"/>
    <lineage>
        <taxon>Bacteria</taxon>
        <taxon>Pseudomonadati</taxon>
        <taxon>Pseudomonadota</taxon>
        <taxon>Gammaproteobacteria</taxon>
        <taxon>Cellvibrionales</taxon>
        <taxon>Spongiibacteraceae</taxon>
        <taxon>BD1-7 clade</taxon>
    </lineage>
</organism>
<dbReference type="PANTHER" id="PTHR24304:SF2">
    <property type="entry name" value="24-HYDROXYCHOLESTEROL 7-ALPHA-HYDROXYLASE"/>
    <property type="match status" value="1"/>
</dbReference>
<keyword evidence="7" id="KW-0808">Transferase</keyword>
<dbReference type="Gene3D" id="1.10.630.10">
    <property type="entry name" value="Cytochrome P450"/>
    <property type="match status" value="1"/>
</dbReference>
<dbReference type="Pfam" id="PF00067">
    <property type="entry name" value="p450"/>
    <property type="match status" value="1"/>
</dbReference>
<dbReference type="AlphaFoldDB" id="A0A5S9PM85"/>
<dbReference type="GO" id="GO:0004497">
    <property type="term" value="F:monooxygenase activity"/>
    <property type="evidence" value="ECO:0007669"/>
    <property type="project" value="UniProtKB-KW"/>
</dbReference>
<evidence type="ECO:0000256" key="6">
    <source>
        <dbReference type="RuleBase" id="RU000461"/>
    </source>
</evidence>
<keyword evidence="4 5" id="KW-0408">Iron</keyword>
<dbReference type="InterPro" id="IPR001128">
    <property type="entry name" value="Cyt_P450"/>
</dbReference>
<feature type="binding site" description="axial binding residue" evidence="5">
    <location>
        <position position="398"/>
    </location>
    <ligand>
        <name>heme</name>
        <dbReference type="ChEBI" id="CHEBI:30413"/>
    </ligand>
    <ligandPart>
        <name>Fe</name>
        <dbReference type="ChEBI" id="CHEBI:18248"/>
    </ligandPart>
</feature>
<dbReference type="SUPFAM" id="SSF48264">
    <property type="entry name" value="Cytochrome P450"/>
    <property type="match status" value="1"/>
</dbReference>
<dbReference type="GO" id="GO:0008168">
    <property type="term" value="F:methyltransferase activity"/>
    <property type="evidence" value="ECO:0007669"/>
    <property type="project" value="UniProtKB-KW"/>
</dbReference>
<protein>
    <submittedName>
        <fullName evidence="7">Lanosterol 14-alpha demethylase</fullName>
        <ecNumber evidence="7">1.14.13.70</ecNumber>
    </submittedName>
</protein>
<dbReference type="InterPro" id="IPR017972">
    <property type="entry name" value="Cyt_P450_CS"/>
</dbReference>
<keyword evidence="3 5" id="KW-0479">Metal-binding</keyword>
<name>A0A5S9PM85_9GAMM</name>
<comment type="similarity">
    <text evidence="1 6">Belongs to the cytochrome P450 family.</text>
</comment>
<dbReference type="GO" id="GO:0020037">
    <property type="term" value="F:heme binding"/>
    <property type="evidence" value="ECO:0007669"/>
    <property type="project" value="InterPro"/>
</dbReference>
<evidence type="ECO:0000313" key="7">
    <source>
        <dbReference type="EMBL" id="CAA0105529.1"/>
    </source>
</evidence>
<keyword evidence="7" id="KW-0489">Methyltransferase</keyword>
<evidence type="ECO:0000313" key="8">
    <source>
        <dbReference type="Proteomes" id="UP000441399"/>
    </source>
</evidence>
<keyword evidence="2 5" id="KW-0349">Heme</keyword>
<keyword evidence="6 7" id="KW-0560">Oxidoreductase</keyword>
<dbReference type="EMBL" id="CACSIO010000012">
    <property type="protein sequence ID" value="CAA0105529.1"/>
    <property type="molecule type" value="Genomic_DNA"/>
</dbReference>